<dbReference type="PROSITE" id="PS51231">
    <property type="entry name" value="DAD"/>
    <property type="match status" value="1"/>
</dbReference>
<evidence type="ECO:0000259" key="6">
    <source>
        <dbReference type="PROSITE" id="PS51444"/>
    </source>
</evidence>
<dbReference type="PROSITE" id="PS51232">
    <property type="entry name" value="GBD_FH3"/>
    <property type="match status" value="1"/>
</dbReference>
<feature type="compositionally biased region" description="Basic and acidic residues" evidence="3">
    <location>
        <begin position="551"/>
        <end position="560"/>
    </location>
</feature>
<evidence type="ECO:0000256" key="3">
    <source>
        <dbReference type="SAM" id="MobiDB-lite"/>
    </source>
</evidence>
<feature type="region of interest" description="Disordered" evidence="3">
    <location>
        <begin position="989"/>
        <end position="1014"/>
    </location>
</feature>
<dbReference type="GO" id="GO:0051015">
    <property type="term" value="F:actin filament binding"/>
    <property type="evidence" value="ECO:0007669"/>
    <property type="project" value="TreeGrafter"/>
</dbReference>
<feature type="compositionally biased region" description="Basic and acidic residues" evidence="3">
    <location>
        <begin position="989"/>
        <end position="1000"/>
    </location>
</feature>
<dbReference type="Pfam" id="PF06371">
    <property type="entry name" value="Drf_GBD"/>
    <property type="match status" value="2"/>
</dbReference>
<dbReference type="GeneID" id="129603392"/>
<dbReference type="FunFam" id="1.20.58.2220:FF:000001">
    <property type="entry name" value="Formin-like 1, isoform CRA_c"/>
    <property type="match status" value="1"/>
</dbReference>
<dbReference type="Pfam" id="PF06367">
    <property type="entry name" value="Drf_FH3"/>
    <property type="match status" value="1"/>
</dbReference>
<dbReference type="InterPro" id="IPR016024">
    <property type="entry name" value="ARM-type_fold"/>
</dbReference>
<feature type="region of interest" description="Disordered" evidence="3">
    <location>
        <begin position="172"/>
        <end position="197"/>
    </location>
</feature>
<dbReference type="SMART" id="SM01140">
    <property type="entry name" value="Drf_GBD"/>
    <property type="match status" value="1"/>
</dbReference>
<comment type="similarity">
    <text evidence="1">Belongs to the formin homology family.</text>
</comment>
<dbReference type="InterPro" id="IPR014768">
    <property type="entry name" value="GBD/FH3_dom"/>
</dbReference>
<feature type="compositionally biased region" description="Basic and acidic residues" evidence="3">
    <location>
        <begin position="179"/>
        <end position="189"/>
    </location>
</feature>
<dbReference type="GO" id="GO:0005829">
    <property type="term" value="C:cytosol"/>
    <property type="evidence" value="ECO:0007669"/>
    <property type="project" value="TreeGrafter"/>
</dbReference>
<dbReference type="PROSITE" id="PS51444">
    <property type="entry name" value="FH2"/>
    <property type="match status" value="1"/>
</dbReference>
<feature type="compositionally biased region" description="Pro residues" evidence="3">
    <location>
        <begin position="582"/>
        <end position="611"/>
    </location>
</feature>
<dbReference type="GO" id="GO:0030866">
    <property type="term" value="P:cortical actin cytoskeleton organization"/>
    <property type="evidence" value="ECO:0007669"/>
    <property type="project" value="TreeGrafter"/>
</dbReference>
<feature type="region of interest" description="Disordered" evidence="3">
    <location>
        <begin position="547"/>
        <end position="622"/>
    </location>
</feature>
<name>A0A9W2XFE7_BETSP</name>
<dbReference type="SUPFAM" id="SSF101447">
    <property type="entry name" value="Formin homology 2 domain (FH2 domain)"/>
    <property type="match status" value="1"/>
</dbReference>
<dbReference type="AlphaFoldDB" id="A0A9W2XFE7"/>
<dbReference type="SUPFAM" id="SSF48371">
    <property type="entry name" value="ARM repeat"/>
    <property type="match status" value="1"/>
</dbReference>
<dbReference type="RefSeq" id="XP_055360383.1">
    <property type="nucleotide sequence ID" value="XM_055504408.1"/>
</dbReference>
<dbReference type="InterPro" id="IPR015425">
    <property type="entry name" value="FH2_Formin"/>
</dbReference>
<dbReference type="Gene3D" id="1.20.58.2220">
    <property type="entry name" value="Formin, FH2 domain"/>
    <property type="match status" value="1"/>
</dbReference>
<keyword evidence="2" id="KW-0175">Coiled coil</keyword>
<feature type="domain" description="DAD" evidence="4">
    <location>
        <begin position="1042"/>
        <end position="1072"/>
    </location>
</feature>
<evidence type="ECO:0000259" key="4">
    <source>
        <dbReference type="PROSITE" id="PS51231"/>
    </source>
</evidence>
<dbReference type="InterPro" id="IPR010472">
    <property type="entry name" value="FH3_dom"/>
</dbReference>
<organism evidence="7 8">
    <name type="scientific">Betta splendens</name>
    <name type="common">Siamese fighting fish</name>
    <dbReference type="NCBI Taxonomy" id="158456"/>
    <lineage>
        <taxon>Eukaryota</taxon>
        <taxon>Metazoa</taxon>
        <taxon>Chordata</taxon>
        <taxon>Craniata</taxon>
        <taxon>Vertebrata</taxon>
        <taxon>Euteleostomi</taxon>
        <taxon>Actinopterygii</taxon>
        <taxon>Neopterygii</taxon>
        <taxon>Teleostei</taxon>
        <taxon>Neoteleostei</taxon>
        <taxon>Acanthomorphata</taxon>
        <taxon>Anabantaria</taxon>
        <taxon>Anabantiformes</taxon>
        <taxon>Anabantoidei</taxon>
        <taxon>Osphronemidae</taxon>
        <taxon>Betta</taxon>
    </lineage>
</organism>
<dbReference type="SMART" id="SM00498">
    <property type="entry name" value="FH2"/>
    <property type="match status" value="1"/>
</dbReference>
<feature type="region of interest" description="Disordered" evidence="3">
    <location>
        <begin position="1"/>
        <end position="37"/>
    </location>
</feature>
<evidence type="ECO:0000313" key="7">
    <source>
        <dbReference type="Proteomes" id="UP000515150"/>
    </source>
</evidence>
<dbReference type="Proteomes" id="UP000515150">
    <property type="component" value="Chromosome 19"/>
</dbReference>
<dbReference type="InterPro" id="IPR010473">
    <property type="entry name" value="GTPase-bd"/>
</dbReference>
<proteinExistence type="inferred from homology"/>
<dbReference type="Pfam" id="PF02181">
    <property type="entry name" value="FH2"/>
    <property type="match status" value="1"/>
</dbReference>
<dbReference type="PANTHER" id="PTHR45857:SF2">
    <property type="entry name" value="FORMIN-LIKE PROTEIN 1"/>
    <property type="match status" value="1"/>
</dbReference>
<dbReference type="InterPro" id="IPR042201">
    <property type="entry name" value="FH2_Formin_sf"/>
</dbReference>
<dbReference type="Gene3D" id="1.25.10.10">
    <property type="entry name" value="Leucine-rich Repeat Variant"/>
    <property type="match status" value="1"/>
</dbReference>
<feature type="coiled-coil region" evidence="2">
    <location>
        <begin position="393"/>
        <end position="445"/>
    </location>
</feature>
<dbReference type="SMART" id="SM01139">
    <property type="entry name" value="Drf_FH3"/>
    <property type="match status" value="1"/>
</dbReference>
<dbReference type="InterPro" id="IPR014767">
    <property type="entry name" value="DAD_dom"/>
</dbReference>
<dbReference type="FunFam" id="1.25.10.10:FF:000036">
    <property type="entry name" value="Formin-like protein 3 isoform 1"/>
    <property type="match status" value="1"/>
</dbReference>
<dbReference type="PANTHER" id="PTHR45857">
    <property type="entry name" value="FORMIN-LIKE PROTEIN"/>
    <property type="match status" value="1"/>
</dbReference>
<feature type="compositionally biased region" description="Polar residues" evidence="3">
    <location>
        <begin position="566"/>
        <end position="581"/>
    </location>
</feature>
<dbReference type="GO" id="GO:0031267">
    <property type="term" value="F:small GTPase binding"/>
    <property type="evidence" value="ECO:0007669"/>
    <property type="project" value="InterPro"/>
</dbReference>
<evidence type="ECO:0000313" key="8">
    <source>
        <dbReference type="RefSeq" id="XP_055360383.1"/>
    </source>
</evidence>
<feature type="domain" description="GBD/FH3" evidence="5">
    <location>
        <begin position="37"/>
        <end position="474"/>
    </location>
</feature>
<evidence type="ECO:0000256" key="1">
    <source>
        <dbReference type="ARBA" id="ARBA00023449"/>
    </source>
</evidence>
<keyword evidence="7" id="KW-1185">Reference proteome</keyword>
<feature type="domain" description="FH2" evidence="6">
    <location>
        <begin position="619"/>
        <end position="1010"/>
    </location>
</feature>
<protein>
    <submittedName>
        <fullName evidence="8">Formin-like protein 1 isoform X4</fullName>
    </submittedName>
</protein>
<reference evidence="8" key="1">
    <citation type="submission" date="2025-08" db="UniProtKB">
        <authorList>
            <consortium name="RefSeq"/>
        </authorList>
    </citation>
    <scope>IDENTIFICATION</scope>
</reference>
<dbReference type="InterPro" id="IPR011989">
    <property type="entry name" value="ARM-like"/>
</dbReference>
<gene>
    <name evidence="8" type="primary">fmnl1b</name>
</gene>
<dbReference type="InterPro" id="IPR043592">
    <property type="entry name" value="FMNL_animal"/>
</dbReference>
<sequence length="1087" mass="122480">MGNAAGSMELPNPREARSGPAPALPTGPQKPAAVPKLPMPGEEELEERFSALLNTMNLPPDKVKILGQYDNEKKWDLICDQERFQVKNPPAAYLEKLRTCLDQGGVSRKFKRRVQECTQVLRELEISLRTNHIGWAEEFLNEDNQGLNVLVDYLSFANVAVASDVDNVDNGLVHTNKGKNTEKSVEDLSRSASNSPSHKALTVRFNSLQHRKAQRNSRVVSQKDDVHLCIMCLRAIMNYQSGFNLVMKHPSCVNEIALSLNNRNPRTKALVLELLAAVCLVRGGHDIILSAFDNFKEVCGEKSRFEKLMEFFCNDDNNIDFMVACMQFINIVVHSVENMNFRVYLQYEFTQHGLDDYLEKLKFTESDKLSVQIQAYLDNLFDVGALLEDAETKNALLEHMEELQEHNTQLSSRLQESEREAMEKVTELEKNLIQATKEVALLQVTAAARPTGAGSWKLEVVTRHASAFQESLRESSSQVTLLQQRERDIEVERESERARLRDQERCTQSLRELEVKVQALVQQGLVRMERSPCGRLDLLLLPVNPSAAQKRQVDRGIKAEDETDSGEATPTSSEGSVQSVPQAPPPPPPPLPPPGAATAPPPPPVAPPAVPTPGGGFKKKKSIKTKYRMPLLNWQDLKCNQVAGTIFSELDDEHVYEEVNMAAFEEQFKTKAQSAPVELGTLKKKLAQKAPSKVSLMEPNRAKNLAITLRKEGVAGSDICCAIETYNPKALSLDFLELLERFIPTEYEMKLIHSYECEGRPLDELSEEDRFMVLFSKIPRLGQRISTLTFMGNFPESVQLMQPQLNAVIAASMSLKSSVKLKKLLEIILAFGNYMNSSKRGAAYGFRLQSLDLLLDTKSTDRKQTLLNFITSIIQEKYPEVRSFYAELHFLDKAALVSLDSIQQDVQALERGMELTRREFSIEKDNPVLQTFLSLNTGLLNALTADRRTAQDVYDSVVEYFGENSKTTPPSMFFPVFIRFIKAYKQAEQENEQRKKHELNSEAPSTPPRPDGSETKVLLIPKLQQMDLIAELKRRQVSPLVRERKDGAIEDIITDLKNQPYRRADAARHSAKWKQSQQLQVSSDISL</sequence>
<accession>A0A9W2XFE7</accession>
<dbReference type="CTD" id="100536330"/>
<dbReference type="GO" id="GO:0016477">
    <property type="term" value="P:cell migration"/>
    <property type="evidence" value="ECO:0007669"/>
    <property type="project" value="TreeGrafter"/>
</dbReference>
<evidence type="ECO:0000259" key="5">
    <source>
        <dbReference type="PROSITE" id="PS51232"/>
    </source>
</evidence>
<evidence type="ECO:0000256" key="2">
    <source>
        <dbReference type="SAM" id="Coils"/>
    </source>
</evidence>
<dbReference type="GO" id="GO:0008360">
    <property type="term" value="P:regulation of cell shape"/>
    <property type="evidence" value="ECO:0007669"/>
    <property type="project" value="TreeGrafter"/>
</dbReference>